<dbReference type="GO" id="GO:0004672">
    <property type="term" value="F:protein kinase activity"/>
    <property type="evidence" value="ECO:0007669"/>
    <property type="project" value="InterPro"/>
</dbReference>
<dbReference type="KEGG" id="ngr:NAEGRDRAFT_81465"/>
<feature type="domain" description="Protein kinase" evidence="1">
    <location>
        <begin position="1"/>
        <end position="259"/>
    </location>
</feature>
<dbReference type="PROSITE" id="PS50011">
    <property type="entry name" value="PROTEIN_KINASE_DOM"/>
    <property type="match status" value="1"/>
</dbReference>
<dbReference type="Pfam" id="PF00069">
    <property type="entry name" value="Pkinase"/>
    <property type="match status" value="1"/>
</dbReference>
<dbReference type="SUPFAM" id="SSF56112">
    <property type="entry name" value="Protein kinase-like (PK-like)"/>
    <property type="match status" value="1"/>
</dbReference>
<sequence length="269" mass="30967">MSIVNQLVREGKVASFSASSVKDVSDHHLAVKSLAQLLTEEEEQHDAMNQPLSPNFLLVIVFKTVRLLDLLHKHHLVYRNLTLENILIEKLQDGNLNVHLNNLDKSIELLIDQQVNLTSTISFQGDEHAVSYNAPLHQYFDFNRNAQITHGYEPPEIIHSTTCEKPFICLKSEIWSLAICILRVLFRKSIIIHPENYVEQLDELFGREVDEDLVATQDESKTIMTCLKEMTRNMLCPNVYERWSCADVIEYICLASTFLKSITQEFLNQ</sequence>
<organism evidence="3">
    <name type="scientific">Naegleria gruberi</name>
    <name type="common">Amoeba</name>
    <dbReference type="NCBI Taxonomy" id="5762"/>
    <lineage>
        <taxon>Eukaryota</taxon>
        <taxon>Discoba</taxon>
        <taxon>Heterolobosea</taxon>
        <taxon>Tetramitia</taxon>
        <taxon>Eutetramitia</taxon>
        <taxon>Vahlkampfiidae</taxon>
        <taxon>Naegleria</taxon>
    </lineage>
</organism>
<gene>
    <name evidence="2" type="ORF">NAEGRDRAFT_81465</name>
</gene>
<dbReference type="Gene3D" id="1.10.510.10">
    <property type="entry name" value="Transferase(Phosphotransferase) domain 1"/>
    <property type="match status" value="1"/>
</dbReference>
<dbReference type="EMBL" id="GG738904">
    <property type="protein sequence ID" value="EFC38807.1"/>
    <property type="molecule type" value="Genomic_DNA"/>
</dbReference>
<dbReference type="InParanoid" id="D2VWC1"/>
<evidence type="ECO:0000313" key="2">
    <source>
        <dbReference type="EMBL" id="EFC38807.1"/>
    </source>
</evidence>
<dbReference type="GeneID" id="8858869"/>
<evidence type="ECO:0000313" key="3">
    <source>
        <dbReference type="Proteomes" id="UP000006671"/>
    </source>
</evidence>
<dbReference type="InterPro" id="IPR011009">
    <property type="entry name" value="Kinase-like_dom_sf"/>
</dbReference>
<accession>D2VWC1</accession>
<dbReference type="SMART" id="SM00220">
    <property type="entry name" value="S_TKc"/>
    <property type="match status" value="1"/>
</dbReference>
<dbReference type="GO" id="GO:0005524">
    <property type="term" value="F:ATP binding"/>
    <property type="evidence" value="ECO:0007669"/>
    <property type="project" value="InterPro"/>
</dbReference>
<reference evidence="2 3" key="1">
    <citation type="journal article" date="2010" name="Cell">
        <title>The genome of Naegleria gruberi illuminates early eukaryotic versatility.</title>
        <authorList>
            <person name="Fritz-Laylin L.K."/>
            <person name="Prochnik S.E."/>
            <person name="Ginger M.L."/>
            <person name="Dacks J.B."/>
            <person name="Carpenter M.L."/>
            <person name="Field M.C."/>
            <person name="Kuo A."/>
            <person name="Paredez A."/>
            <person name="Chapman J."/>
            <person name="Pham J."/>
            <person name="Shu S."/>
            <person name="Neupane R."/>
            <person name="Cipriano M."/>
            <person name="Mancuso J."/>
            <person name="Tu H."/>
            <person name="Salamov A."/>
            <person name="Lindquist E."/>
            <person name="Shapiro H."/>
            <person name="Lucas S."/>
            <person name="Grigoriev I.V."/>
            <person name="Cande W.Z."/>
            <person name="Fulton C."/>
            <person name="Rokhsar D.S."/>
            <person name="Dawson S.C."/>
        </authorList>
    </citation>
    <scope>NUCLEOTIDE SEQUENCE [LARGE SCALE GENOMIC DNA]</scope>
    <source>
        <strain evidence="2 3">NEG-M</strain>
    </source>
</reference>
<keyword evidence="3" id="KW-1185">Reference proteome</keyword>
<dbReference type="Proteomes" id="UP000006671">
    <property type="component" value="Unassembled WGS sequence"/>
</dbReference>
<dbReference type="RefSeq" id="XP_002671551.1">
    <property type="nucleotide sequence ID" value="XM_002671505.1"/>
</dbReference>
<dbReference type="VEuPathDB" id="AmoebaDB:NAEGRDRAFT_81465"/>
<proteinExistence type="predicted"/>
<name>D2VWC1_NAEGR</name>
<dbReference type="AlphaFoldDB" id="D2VWC1"/>
<protein>
    <recommendedName>
        <fullName evidence="1">Protein kinase domain-containing protein</fullName>
    </recommendedName>
</protein>
<evidence type="ECO:0000259" key="1">
    <source>
        <dbReference type="PROSITE" id="PS50011"/>
    </source>
</evidence>
<dbReference type="InterPro" id="IPR000719">
    <property type="entry name" value="Prot_kinase_dom"/>
</dbReference>